<comment type="subcellular location">
    <subcellularLocation>
        <location evidence="8">Cytoplasm</location>
    </subcellularLocation>
</comment>
<feature type="active site" evidence="9">
    <location>
        <position position="146"/>
    </location>
</feature>
<evidence type="ECO:0000313" key="11">
    <source>
        <dbReference type="EMBL" id="AXK83604.1"/>
    </source>
</evidence>
<keyword evidence="4 8" id="KW-0489">Methyltransferase</keyword>
<reference evidence="11 12" key="1">
    <citation type="submission" date="2018-07" db="EMBL/GenBank/DDBJ databases">
        <authorList>
            <person name="Quirk P.G."/>
            <person name="Krulwich T.A."/>
        </authorList>
    </citation>
    <scope>NUCLEOTIDE SEQUENCE [LARGE SCALE GENOMIC DNA]</scope>
    <source>
        <strain evidence="11 12">CC-BB4</strain>
    </source>
</reference>
<dbReference type="GO" id="GO:0004799">
    <property type="term" value="F:thymidylate synthase activity"/>
    <property type="evidence" value="ECO:0007669"/>
    <property type="project" value="UniProtKB-UniRule"/>
</dbReference>
<feature type="active site" description="Nucleophile" evidence="8">
    <location>
        <position position="146"/>
    </location>
</feature>
<dbReference type="Gene3D" id="3.30.572.10">
    <property type="entry name" value="Thymidylate synthase/dCMP hydroxymethylase domain"/>
    <property type="match status" value="1"/>
</dbReference>
<protein>
    <recommendedName>
        <fullName evidence="2 8">Thymidylate synthase</fullName>
        <shortName evidence="8">TS</shortName>
        <shortName evidence="8">TSase</shortName>
        <ecNumber evidence="2 8">2.1.1.45</ecNumber>
    </recommendedName>
</protein>
<evidence type="ECO:0000256" key="9">
    <source>
        <dbReference type="PROSITE-ProRule" id="PRU10016"/>
    </source>
</evidence>
<feature type="binding site" description="in other chain" evidence="8">
    <location>
        <begin position="207"/>
        <end position="209"/>
    </location>
    <ligand>
        <name>dUMP</name>
        <dbReference type="ChEBI" id="CHEBI:246422"/>
        <note>ligand shared between dimeric partners</note>
    </ligand>
</feature>
<dbReference type="FunFam" id="3.30.572.10:FF:000001">
    <property type="entry name" value="Thymidylate synthase"/>
    <property type="match status" value="1"/>
</dbReference>
<dbReference type="OrthoDB" id="9774633at2"/>
<evidence type="ECO:0000313" key="12">
    <source>
        <dbReference type="Proteomes" id="UP000254889"/>
    </source>
</evidence>
<dbReference type="PANTHER" id="PTHR11548">
    <property type="entry name" value="THYMIDYLATE SYNTHASE 1"/>
    <property type="match status" value="1"/>
</dbReference>
<dbReference type="InterPro" id="IPR000398">
    <property type="entry name" value="Thymidylate_synthase"/>
</dbReference>
<dbReference type="GO" id="GO:0005829">
    <property type="term" value="C:cytosol"/>
    <property type="evidence" value="ECO:0007669"/>
    <property type="project" value="TreeGrafter"/>
</dbReference>
<feature type="domain" description="Thymidylate synthase/dCMP hydroxymethylase" evidence="10">
    <location>
        <begin position="2"/>
        <end position="264"/>
    </location>
</feature>
<gene>
    <name evidence="8" type="primary">thyA</name>
    <name evidence="11" type="ORF">DW352_25600</name>
</gene>
<comment type="similarity">
    <text evidence="8">Belongs to the thymidylate synthase family. Bacterial-type ThyA subfamily.</text>
</comment>
<evidence type="ECO:0000259" key="10">
    <source>
        <dbReference type="Pfam" id="PF00303"/>
    </source>
</evidence>
<dbReference type="GO" id="GO:0032259">
    <property type="term" value="P:methylation"/>
    <property type="evidence" value="ECO:0007669"/>
    <property type="project" value="UniProtKB-KW"/>
</dbReference>
<dbReference type="NCBIfam" id="NF002499">
    <property type="entry name" value="PRK01827.1-5"/>
    <property type="match status" value="1"/>
</dbReference>
<evidence type="ECO:0000256" key="7">
    <source>
        <dbReference type="ARBA" id="ARBA00047344"/>
    </source>
</evidence>
<feature type="binding site" description="in other chain" evidence="8">
    <location>
        <begin position="166"/>
        <end position="169"/>
    </location>
    <ligand>
        <name>dUMP</name>
        <dbReference type="ChEBI" id="CHEBI:246422"/>
        <note>ligand shared between dimeric partners</note>
    </ligand>
</feature>
<dbReference type="InterPro" id="IPR023451">
    <property type="entry name" value="Thymidate_synth/dCMP_Mease_dom"/>
</dbReference>
<comment type="pathway">
    <text evidence="8">Pyrimidine metabolism; dTTP biosynthesis.</text>
</comment>
<proteinExistence type="inferred from homology"/>
<evidence type="ECO:0000256" key="6">
    <source>
        <dbReference type="ARBA" id="ARBA00022727"/>
    </source>
</evidence>
<dbReference type="NCBIfam" id="NF002497">
    <property type="entry name" value="PRK01827.1-3"/>
    <property type="match status" value="1"/>
</dbReference>
<dbReference type="PROSITE" id="PS00091">
    <property type="entry name" value="THYMIDYLATE_SYNTHASE"/>
    <property type="match status" value="1"/>
</dbReference>
<dbReference type="UniPathway" id="UPA00575"/>
<keyword evidence="5 8" id="KW-0808">Transferase</keyword>
<dbReference type="GO" id="GO:0006231">
    <property type="term" value="P:dTMP biosynthetic process"/>
    <property type="evidence" value="ECO:0007669"/>
    <property type="project" value="UniProtKB-UniRule"/>
</dbReference>
<feature type="binding site" description="in other chain" evidence="8">
    <location>
        <position position="177"/>
    </location>
    <ligand>
        <name>dUMP</name>
        <dbReference type="ChEBI" id="CHEBI:246422"/>
        <note>ligand shared between dimeric partners</note>
    </ligand>
</feature>
<comment type="catalytic activity">
    <reaction evidence="7 8">
        <text>dUMP + (6R)-5,10-methylene-5,6,7,8-tetrahydrofolate = 7,8-dihydrofolate + dTMP</text>
        <dbReference type="Rhea" id="RHEA:12104"/>
        <dbReference type="ChEBI" id="CHEBI:15636"/>
        <dbReference type="ChEBI" id="CHEBI:57451"/>
        <dbReference type="ChEBI" id="CHEBI:63528"/>
        <dbReference type="ChEBI" id="CHEBI:246422"/>
        <dbReference type="EC" id="2.1.1.45"/>
    </reaction>
</comment>
<dbReference type="InterPro" id="IPR020940">
    <property type="entry name" value="Thymidylate_synthase_AS"/>
</dbReference>
<evidence type="ECO:0000256" key="4">
    <source>
        <dbReference type="ARBA" id="ARBA00022603"/>
    </source>
</evidence>
<evidence type="ECO:0000256" key="1">
    <source>
        <dbReference type="ARBA" id="ARBA00011738"/>
    </source>
</evidence>
<dbReference type="CDD" id="cd00351">
    <property type="entry name" value="TS_Pyrimidine_HMase"/>
    <property type="match status" value="1"/>
</dbReference>
<dbReference type="GO" id="GO:0006235">
    <property type="term" value="P:dTTP biosynthetic process"/>
    <property type="evidence" value="ECO:0007669"/>
    <property type="project" value="UniProtKB-UniRule"/>
</dbReference>
<evidence type="ECO:0000256" key="5">
    <source>
        <dbReference type="ARBA" id="ARBA00022679"/>
    </source>
</evidence>
<dbReference type="InterPro" id="IPR036926">
    <property type="entry name" value="Thymidate_synth/dCMP_Mease_sf"/>
</dbReference>
<feature type="binding site" description="in other chain" evidence="8">
    <location>
        <position position="21"/>
    </location>
    <ligand>
        <name>dUMP</name>
        <dbReference type="ChEBI" id="CHEBI:246422"/>
        <note>ligand shared between dimeric partners</note>
    </ligand>
</feature>
<keyword evidence="3 8" id="KW-0963">Cytoplasm</keyword>
<dbReference type="AlphaFoldDB" id="A0A346A357"/>
<name>A0A346A357_9HYPH</name>
<feature type="binding site" evidence="8">
    <location>
        <begin position="126"/>
        <end position="127"/>
    </location>
    <ligand>
        <name>dUMP</name>
        <dbReference type="ChEBI" id="CHEBI:246422"/>
        <note>ligand shared between dimeric partners</note>
    </ligand>
</feature>
<dbReference type="SUPFAM" id="SSF55831">
    <property type="entry name" value="Thymidylate synthase/dCMP hydroxymethylase"/>
    <property type="match status" value="1"/>
</dbReference>
<evidence type="ECO:0000256" key="3">
    <source>
        <dbReference type="ARBA" id="ARBA00022490"/>
    </source>
</evidence>
<comment type="function">
    <text evidence="8">Catalyzes the reductive methylation of 2'-deoxyuridine-5'-monophosphate (dUMP) to 2'-deoxythymidine-5'-monophosphate (dTMP) while utilizing 5,10-methylenetetrahydrofolate (mTHF) as the methyl donor and reductant in the reaction, yielding dihydrofolate (DHF) as a by-product. This enzymatic reaction provides an intracellular de novo source of dTMP, an essential precursor for DNA biosynthesis.</text>
</comment>
<feature type="binding site" evidence="8">
    <location>
        <position position="263"/>
    </location>
    <ligand>
        <name>(6R)-5,10-methylene-5,6,7,8-tetrahydrofolate</name>
        <dbReference type="ChEBI" id="CHEBI:15636"/>
    </ligand>
</feature>
<dbReference type="Pfam" id="PF00303">
    <property type="entry name" value="Thymidylat_synt"/>
    <property type="match status" value="1"/>
</dbReference>
<keyword evidence="12" id="KW-1185">Reference proteome</keyword>
<dbReference type="PRINTS" id="PR00108">
    <property type="entry name" value="THYMDSNTHASE"/>
</dbReference>
<accession>A0A346A357</accession>
<organism evidence="11 12">
    <name type="scientific">Pseudolabrys taiwanensis</name>
    <dbReference type="NCBI Taxonomy" id="331696"/>
    <lineage>
        <taxon>Bacteria</taxon>
        <taxon>Pseudomonadati</taxon>
        <taxon>Pseudomonadota</taxon>
        <taxon>Alphaproteobacteria</taxon>
        <taxon>Hyphomicrobiales</taxon>
        <taxon>Xanthobacteraceae</taxon>
        <taxon>Pseudolabrys</taxon>
    </lineage>
</organism>
<dbReference type="Proteomes" id="UP000254889">
    <property type="component" value="Chromosome"/>
</dbReference>
<dbReference type="KEGG" id="ptaw:DW352_25600"/>
<evidence type="ECO:0000256" key="2">
    <source>
        <dbReference type="ARBA" id="ARBA00011947"/>
    </source>
</evidence>
<dbReference type="PANTHER" id="PTHR11548:SF9">
    <property type="entry name" value="THYMIDYLATE SYNTHASE"/>
    <property type="match status" value="1"/>
</dbReference>
<dbReference type="RefSeq" id="WP_115693983.1">
    <property type="nucleotide sequence ID" value="NZ_CP031417.1"/>
</dbReference>
<dbReference type="EC" id="2.1.1.45" evidence="2 8"/>
<dbReference type="InterPro" id="IPR045097">
    <property type="entry name" value="Thymidate_synth/dCMP_Mease"/>
</dbReference>
<dbReference type="NCBIfam" id="TIGR03284">
    <property type="entry name" value="thym_sym"/>
    <property type="match status" value="2"/>
</dbReference>
<comment type="subunit">
    <text evidence="1 8">Homodimer.</text>
</comment>
<feature type="binding site" evidence="8">
    <location>
        <position position="169"/>
    </location>
    <ligand>
        <name>(6R)-5,10-methylene-5,6,7,8-tetrahydrofolate</name>
        <dbReference type="ChEBI" id="CHEBI:15636"/>
    </ligand>
</feature>
<feature type="binding site" evidence="8">
    <location>
        <position position="51"/>
    </location>
    <ligand>
        <name>(6R)-5,10-methylene-5,6,7,8-tetrahydrofolate</name>
        <dbReference type="ChEBI" id="CHEBI:15636"/>
    </ligand>
</feature>
<sequence length="264" mass="30167">MRQYLELMEHILANGVEKRDRTGTGTRSVFGYQMRFDLGAGFPLLTTKKLHLKSIVHELLWFLAGDTNIKYLNDNGVRIWDEWADERGDLGPVYGHQWRSWPAKDGATIDQIANVIAMIKRNPDSRRLIVTAWNPADVDKMALPPCHCLFQFYVAEGRLSCQLYQRSADVFLGVPFNIASYALLTMMVAQVTGYKPGDFVWTGGDTHLYLNHVEQAHLQLSRAPRALPTMRINPDVKDIFSFRYEDFAVENYDPHPHIKAEVAV</sequence>
<evidence type="ECO:0000256" key="8">
    <source>
        <dbReference type="HAMAP-Rule" id="MF_00008"/>
    </source>
</evidence>
<dbReference type="HAMAP" id="MF_00008">
    <property type="entry name" value="Thymidy_synth_bact"/>
    <property type="match status" value="1"/>
</dbReference>
<keyword evidence="6 8" id="KW-0545">Nucleotide biosynthesis</keyword>
<dbReference type="EMBL" id="CP031417">
    <property type="protein sequence ID" value="AXK83604.1"/>
    <property type="molecule type" value="Genomic_DNA"/>
</dbReference>